<evidence type="ECO:0000256" key="7">
    <source>
        <dbReference type="ARBA" id="ARBA00022933"/>
    </source>
</evidence>
<keyword evidence="9" id="KW-1015">Disulfide bond</keyword>
<keyword evidence="4 11" id="KW-0285">Flavoprotein</keyword>
<dbReference type="NCBIfam" id="TIGR01438">
    <property type="entry name" value="TGR"/>
    <property type="match status" value="1"/>
</dbReference>
<evidence type="ECO:0000256" key="8">
    <source>
        <dbReference type="ARBA" id="ARBA00023002"/>
    </source>
</evidence>
<dbReference type="Proteomes" id="UP001482620">
    <property type="component" value="Unassembled WGS sequence"/>
</dbReference>
<proteinExistence type="inferred from homology"/>
<dbReference type="SUPFAM" id="SSF55424">
    <property type="entry name" value="FAD/NAD-linked reductases, dimerisation (C-terminal) domain"/>
    <property type="match status" value="1"/>
</dbReference>
<comment type="cofactor">
    <cofactor evidence="1">
        <name>FAD</name>
        <dbReference type="ChEBI" id="CHEBI:57692"/>
    </cofactor>
</comment>
<organism evidence="14 15">
    <name type="scientific">Ilyodon furcidens</name>
    <name type="common">goldbreast splitfin</name>
    <dbReference type="NCBI Taxonomy" id="33524"/>
    <lineage>
        <taxon>Eukaryota</taxon>
        <taxon>Metazoa</taxon>
        <taxon>Chordata</taxon>
        <taxon>Craniata</taxon>
        <taxon>Vertebrata</taxon>
        <taxon>Euteleostomi</taxon>
        <taxon>Actinopterygii</taxon>
        <taxon>Neopterygii</taxon>
        <taxon>Teleostei</taxon>
        <taxon>Neoteleostei</taxon>
        <taxon>Acanthomorphata</taxon>
        <taxon>Ovalentaria</taxon>
        <taxon>Atherinomorphae</taxon>
        <taxon>Cyprinodontiformes</taxon>
        <taxon>Goodeidae</taxon>
        <taxon>Ilyodon</taxon>
    </lineage>
</organism>
<dbReference type="PANTHER" id="PTHR42737:SF7">
    <property type="entry name" value="THIOREDOXIN-DISULFIDE REDUCTASE"/>
    <property type="match status" value="1"/>
</dbReference>
<feature type="domain" description="Pyridine nucleotide-disulphide oxidoreductase dimerisation" evidence="12">
    <location>
        <begin position="439"/>
        <end position="550"/>
    </location>
</feature>
<dbReference type="InterPro" id="IPR012999">
    <property type="entry name" value="Pyr_OxRdtase_I_AS"/>
</dbReference>
<evidence type="ECO:0000259" key="12">
    <source>
        <dbReference type="Pfam" id="PF02852"/>
    </source>
</evidence>
<sequence>MKASLRWLVTHVEAAPLGLPQWKTRGGRGHYTGNSVTNLSGPGSFHNNIMAALCRGRHRWKGLKGLQVFTRNFTGRYDYDLVVIGGGSGGLACSKEAAQLGQKVAVLDYVEPTAKGTKWALGGTCVNVGCIPKKLMHQAALLGTAIKDAKKYGWQMPETVHHDWATMAEAVQNHVRSLNWGHRVQLQDKKVKYLNLKGSMLDEHTVRGLSKAGKETILTAKNIVIATGGRPKYPTQFYLLQIPGAVEHGITSDDIFWLKRAPGKTLVVGASYVALECAGFLTGIGLDTTVMVRSVALRGFDQQMAGLVTDYMEAYGTRFMWRSVPKRVDKLSSGTLQVTWSDTETGREHKDTYDSVLWAVGRAPETKALGLDKLGVQLNKQSGKILVGPDESTSVPNVYAFGDISEGRPELTPTAIKAGKLLAHRLAGHSADLMNYDSVATTVFTPLEYGCVGLSEEEAERRHGKDGIEVFHAFYKPLEFTVAERDASQCYIKVICERGGRQKILGLHFTGPNAGEVIQGFSMSLQCGATYSHLLQTVGIHPTCAEEVVKIHITKRSGLDPTVTGC</sequence>
<dbReference type="InterPro" id="IPR001100">
    <property type="entry name" value="Pyr_nuc-diS_OxRdtase"/>
</dbReference>
<feature type="domain" description="FAD/NAD(P)-binding" evidence="13">
    <location>
        <begin position="79"/>
        <end position="419"/>
    </location>
</feature>
<dbReference type="EMBL" id="JAHRIQ010104272">
    <property type="protein sequence ID" value="MEQ2254078.1"/>
    <property type="molecule type" value="Genomic_DNA"/>
</dbReference>
<keyword evidence="6" id="KW-0521">NADP</keyword>
<name>A0ABV0VBJ8_9TELE</name>
<evidence type="ECO:0000256" key="2">
    <source>
        <dbReference type="ARBA" id="ARBA00007532"/>
    </source>
</evidence>
<dbReference type="PRINTS" id="PR00368">
    <property type="entry name" value="FADPNR"/>
</dbReference>
<evidence type="ECO:0000313" key="14">
    <source>
        <dbReference type="EMBL" id="MEQ2254078.1"/>
    </source>
</evidence>
<comment type="similarity">
    <text evidence="2 11">Belongs to the class-I pyridine nucleotide-disulfide oxidoreductase family.</text>
</comment>
<accession>A0ABV0VBJ8</accession>
<evidence type="ECO:0000256" key="11">
    <source>
        <dbReference type="RuleBase" id="RU003691"/>
    </source>
</evidence>
<dbReference type="InterPro" id="IPR006338">
    <property type="entry name" value="Thioredoxin/glutathione_Rdtase"/>
</dbReference>
<dbReference type="InterPro" id="IPR004099">
    <property type="entry name" value="Pyr_nucl-diS_OxRdtase_dimer"/>
</dbReference>
<evidence type="ECO:0000256" key="4">
    <source>
        <dbReference type="ARBA" id="ARBA00022630"/>
    </source>
</evidence>
<evidence type="ECO:0000256" key="6">
    <source>
        <dbReference type="ARBA" id="ARBA00022857"/>
    </source>
</evidence>
<keyword evidence="15" id="KW-1185">Reference proteome</keyword>
<dbReference type="PANTHER" id="PTHR42737">
    <property type="entry name" value="GLUTATHIONE REDUCTASE"/>
    <property type="match status" value="1"/>
</dbReference>
<comment type="caution">
    <text evidence="14">The sequence shown here is derived from an EMBL/GenBank/DDBJ whole genome shotgun (WGS) entry which is preliminary data.</text>
</comment>
<dbReference type="Gene3D" id="3.30.390.30">
    <property type="match status" value="1"/>
</dbReference>
<evidence type="ECO:0000256" key="5">
    <source>
        <dbReference type="ARBA" id="ARBA00022827"/>
    </source>
</evidence>
<dbReference type="Pfam" id="PF02852">
    <property type="entry name" value="Pyr_redox_dim"/>
    <property type="match status" value="1"/>
</dbReference>
<keyword evidence="8 11" id="KW-0560">Oxidoreductase</keyword>
<evidence type="ECO:0000259" key="13">
    <source>
        <dbReference type="Pfam" id="PF07992"/>
    </source>
</evidence>
<dbReference type="Gene3D" id="3.50.50.60">
    <property type="entry name" value="FAD/NAD(P)-binding domain"/>
    <property type="match status" value="2"/>
</dbReference>
<dbReference type="PIRSF" id="PIRSF000350">
    <property type="entry name" value="Mercury_reductase_MerA"/>
    <property type="match status" value="1"/>
</dbReference>
<reference evidence="14 15" key="1">
    <citation type="submission" date="2021-06" db="EMBL/GenBank/DDBJ databases">
        <authorList>
            <person name="Palmer J.M."/>
        </authorList>
    </citation>
    <scope>NUCLEOTIDE SEQUENCE [LARGE SCALE GENOMIC DNA]</scope>
    <source>
        <strain evidence="15">if_2019</strain>
        <tissue evidence="14">Muscle</tissue>
    </source>
</reference>
<dbReference type="PROSITE" id="PS00076">
    <property type="entry name" value="PYRIDINE_REDOX_1"/>
    <property type="match status" value="1"/>
</dbReference>
<evidence type="ECO:0000256" key="1">
    <source>
        <dbReference type="ARBA" id="ARBA00001974"/>
    </source>
</evidence>
<dbReference type="SUPFAM" id="SSF51905">
    <property type="entry name" value="FAD/NAD(P)-binding domain"/>
    <property type="match status" value="1"/>
</dbReference>
<evidence type="ECO:0000313" key="15">
    <source>
        <dbReference type="Proteomes" id="UP001482620"/>
    </source>
</evidence>
<dbReference type="InterPro" id="IPR046952">
    <property type="entry name" value="GSHR/TRXR-like"/>
</dbReference>
<dbReference type="InterPro" id="IPR016156">
    <property type="entry name" value="FAD/NAD-linked_Rdtase_dimer_sf"/>
</dbReference>
<evidence type="ECO:0000256" key="9">
    <source>
        <dbReference type="ARBA" id="ARBA00023157"/>
    </source>
</evidence>
<dbReference type="InterPro" id="IPR023753">
    <property type="entry name" value="FAD/NAD-binding_dom"/>
</dbReference>
<dbReference type="PRINTS" id="PR00411">
    <property type="entry name" value="PNDRDTASEI"/>
</dbReference>
<protein>
    <recommendedName>
        <fullName evidence="3">thioredoxin-disulfide reductase (NADPH)</fullName>
        <ecNumber evidence="3">1.8.1.9</ecNumber>
    </recommendedName>
</protein>
<gene>
    <name evidence="14" type="primary">TXNRD2</name>
    <name evidence="14" type="ORF">ILYODFUR_000072</name>
</gene>
<keyword evidence="5 11" id="KW-0274">FAD</keyword>
<dbReference type="Pfam" id="PF07992">
    <property type="entry name" value="Pyr_redox_2"/>
    <property type="match status" value="1"/>
</dbReference>
<keyword evidence="10 11" id="KW-0676">Redox-active center</keyword>
<evidence type="ECO:0000256" key="10">
    <source>
        <dbReference type="ARBA" id="ARBA00023284"/>
    </source>
</evidence>
<dbReference type="EC" id="1.8.1.9" evidence="3"/>
<evidence type="ECO:0000256" key="3">
    <source>
        <dbReference type="ARBA" id="ARBA00012610"/>
    </source>
</evidence>
<dbReference type="InterPro" id="IPR036188">
    <property type="entry name" value="FAD/NAD-bd_sf"/>
</dbReference>
<keyword evidence="7" id="KW-0712">Selenocysteine</keyword>